<organism evidence="1 2">
    <name type="scientific">Toxocara canis</name>
    <name type="common">Canine roundworm</name>
    <dbReference type="NCBI Taxonomy" id="6265"/>
    <lineage>
        <taxon>Eukaryota</taxon>
        <taxon>Metazoa</taxon>
        <taxon>Ecdysozoa</taxon>
        <taxon>Nematoda</taxon>
        <taxon>Chromadorea</taxon>
        <taxon>Rhabditida</taxon>
        <taxon>Spirurina</taxon>
        <taxon>Ascaridomorpha</taxon>
        <taxon>Ascaridoidea</taxon>
        <taxon>Toxocaridae</taxon>
        <taxon>Toxocara</taxon>
    </lineage>
</organism>
<comment type="caution">
    <text evidence="1">The sequence shown here is derived from an EMBL/GenBank/DDBJ whole genome shotgun (WGS) entry which is preliminary data.</text>
</comment>
<sequence length="149" mass="17091">MLGMMNAGGDTPADFFSPIRPSSLFRKERYWEKAKETISYTSDGRLLVDGRPMAPEDPEDMWTELILRVLAYRLHQKSEKANAKAQSFWKRWPTKFVKRSISAKDELTLNAEYVKPFAAHEGFVTTIKVSSPNSPMQQKISFDGRRVTT</sequence>
<dbReference type="OrthoDB" id="5798700at2759"/>
<dbReference type="PANTHER" id="PTHR38608:SF1">
    <property type="entry name" value="PROTEIN CBG00664"/>
    <property type="match status" value="1"/>
</dbReference>
<dbReference type="AlphaFoldDB" id="A0A0B2V9Z8"/>
<evidence type="ECO:0000313" key="1">
    <source>
        <dbReference type="EMBL" id="KHN78287.1"/>
    </source>
</evidence>
<keyword evidence="2" id="KW-1185">Reference proteome</keyword>
<evidence type="ECO:0000313" key="2">
    <source>
        <dbReference type="Proteomes" id="UP000031036"/>
    </source>
</evidence>
<protein>
    <submittedName>
        <fullName evidence="1">Uncharacterized protein</fullName>
    </submittedName>
</protein>
<gene>
    <name evidence="1" type="ORF">Tcan_09074</name>
</gene>
<proteinExistence type="predicted"/>
<dbReference type="EMBL" id="JPKZ01002138">
    <property type="protein sequence ID" value="KHN78287.1"/>
    <property type="molecule type" value="Genomic_DNA"/>
</dbReference>
<accession>A0A0B2V9Z8</accession>
<name>A0A0B2V9Z8_TOXCA</name>
<dbReference type="Proteomes" id="UP000031036">
    <property type="component" value="Unassembled WGS sequence"/>
</dbReference>
<dbReference type="PANTHER" id="PTHR38608">
    <property type="entry name" value="PROTEIN CBG07207"/>
    <property type="match status" value="1"/>
</dbReference>
<reference evidence="1 2" key="1">
    <citation type="submission" date="2014-11" db="EMBL/GenBank/DDBJ databases">
        <title>Genetic blueprint of the zoonotic pathogen Toxocara canis.</title>
        <authorList>
            <person name="Zhu X.-Q."/>
            <person name="Korhonen P.K."/>
            <person name="Cai H."/>
            <person name="Young N.D."/>
            <person name="Nejsum P."/>
            <person name="von Samson-Himmelstjerna G."/>
            <person name="Boag P.R."/>
            <person name="Tan P."/>
            <person name="Li Q."/>
            <person name="Min J."/>
            <person name="Yang Y."/>
            <person name="Wang X."/>
            <person name="Fang X."/>
            <person name="Hall R.S."/>
            <person name="Hofmann A."/>
            <person name="Sternberg P.W."/>
            <person name="Jex A.R."/>
            <person name="Gasser R.B."/>
        </authorList>
    </citation>
    <scope>NUCLEOTIDE SEQUENCE [LARGE SCALE GENOMIC DNA]</scope>
    <source>
        <strain evidence="1">PN_DK_2014</strain>
    </source>
</reference>